<dbReference type="AlphaFoldDB" id="A0AAT9FK06"/>
<protein>
    <recommendedName>
        <fullName evidence="7">Ribonuclease R</fullName>
        <shortName evidence="7">RNase R</shortName>
        <ecNumber evidence="7">3.1.13.1</ecNumber>
    </recommendedName>
</protein>
<dbReference type="EMBL" id="AP026866">
    <property type="protein sequence ID" value="BDS06281.1"/>
    <property type="molecule type" value="Genomic_DNA"/>
</dbReference>
<keyword evidence="5 7" id="KW-0269">Exonuclease</keyword>
<evidence type="ECO:0000256" key="1">
    <source>
        <dbReference type="ARBA" id="ARBA00001849"/>
    </source>
</evidence>
<dbReference type="InterPro" id="IPR012340">
    <property type="entry name" value="NA-bd_OB-fold"/>
</dbReference>
<name>A0AAT9FK06_9BACT</name>
<evidence type="ECO:0000256" key="5">
    <source>
        <dbReference type="ARBA" id="ARBA00022839"/>
    </source>
</evidence>
<dbReference type="SMART" id="SM00955">
    <property type="entry name" value="RNB"/>
    <property type="match status" value="1"/>
</dbReference>
<dbReference type="Pfam" id="PF00773">
    <property type="entry name" value="RNB"/>
    <property type="match status" value="1"/>
</dbReference>
<evidence type="ECO:0000256" key="7">
    <source>
        <dbReference type="HAMAP-Rule" id="MF_01895"/>
    </source>
</evidence>
<dbReference type="Pfam" id="PF17876">
    <property type="entry name" value="CSD2"/>
    <property type="match status" value="1"/>
</dbReference>
<organism evidence="10">
    <name type="scientific">Oceaniferula spumae</name>
    <dbReference type="NCBI Taxonomy" id="2979115"/>
    <lineage>
        <taxon>Bacteria</taxon>
        <taxon>Pseudomonadati</taxon>
        <taxon>Verrucomicrobiota</taxon>
        <taxon>Verrucomicrobiia</taxon>
        <taxon>Verrucomicrobiales</taxon>
        <taxon>Verrucomicrobiaceae</taxon>
        <taxon>Oceaniferula</taxon>
    </lineage>
</organism>
<evidence type="ECO:0000313" key="10">
    <source>
        <dbReference type="EMBL" id="BDS06281.1"/>
    </source>
</evidence>
<dbReference type="SUPFAM" id="SSF50249">
    <property type="entry name" value="Nucleic acid-binding proteins"/>
    <property type="match status" value="2"/>
</dbReference>
<gene>
    <name evidence="7 10" type="primary">rnr</name>
    <name evidence="10" type="ORF">NT6N_13210</name>
</gene>
<dbReference type="EC" id="3.1.13.1" evidence="7"/>
<evidence type="ECO:0000259" key="9">
    <source>
        <dbReference type="SMART" id="SM00955"/>
    </source>
</evidence>
<accession>A0AAT9FK06</accession>
<comment type="subcellular location">
    <subcellularLocation>
        <location evidence="7">Cytoplasm</location>
    </subcellularLocation>
</comment>
<reference evidence="10" key="1">
    <citation type="submission" date="2024-07" db="EMBL/GenBank/DDBJ databases">
        <title>Complete genome sequence of Verrucomicrobiaceae bacterium NT6N.</title>
        <authorList>
            <person name="Huang C."/>
            <person name="Takami H."/>
            <person name="Hamasaki K."/>
        </authorList>
    </citation>
    <scope>NUCLEOTIDE SEQUENCE</scope>
    <source>
        <strain evidence="10">NT6N</strain>
    </source>
</reference>
<keyword evidence="2 7" id="KW-0963">Cytoplasm</keyword>
<evidence type="ECO:0000256" key="4">
    <source>
        <dbReference type="ARBA" id="ARBA00022801"/>
    </source>
</evidence>
<keyword evidence="3 7" id="KW-0540">Nuclease</keyword>
<evidence type="ECO:0000256" key="3">
    <source>
        <dbReference type="ARBA" id="ARBA00022722"/>
    </source>
</evidence>
<comment type="function">
    <text evidence="7">3'-5' exoribonuclease that releases 5'-nucleoside monophosphates and is involved in maturation of structured RNAs.</text>
</comment>
<sequence length="783" mass="88284">MNKLRERIRVLMKSPDYRPLNKSEFARTLKLKPNERSELRAELLRLENKGLIVRGKKGRFTLRSESGAQGDKPGKQPQRDVKGGKKGGRKKSGNGALLIGNLRFQSSGNAWFYPDANDATNEAAGMDLQKFSRIFVSSNKTSTAMNGDKVMVRVDRIGPPEWANRRRGRAQKAAGMKPPEDEAAGYVEKIVERGMARIIGTYFHHGKFSHVQPDDAQIPDVNIEPVKKGDKDSPQPKPGQKVAVALTVWDNANSAPRGRITEVLGWPDTPGVDMLSIVHKHGLRSEFPDSVLKEAKAFGSEVTEKDTAGRDDWRDITVITIDPHDAKDFDDAISVQKMDNGDWQLGVHIADVSHYVKPGTALDKEAAARGNSTYMADRVLPMIPRELSNHLCSLMPEVDRLTQCCLMRITQDGKIKSAKFTRAVIHSARRFTYEEAQDILMAPEDEVAKRFPEEKEAITSMLHESWRLASMLRKRRFENGALDLDMPEVKVLLDEKGQPTGIEKSDYNESHQLIEEFMLIANESAAKLLKNKRQPTVYRIHEDPDPDRLNEYAELAKLHGYKPGDLTNKKHIQALLDKAKGTIEEPAIKIGLLKSLKRAAYFQDPLGHYGLSKENYCHFTSPIRRYADLIVHRALQKHLGNPPAKADRTPGPGEMAQIALHISETERTSAEAENESRRLKMLQYLHMCTLEKDPPTFNVVITEVRHFGLFVEAVDIQTKGLVKVEDLPPLKGGKEWKFEANLMRFTGPYEQMFTVGQQHLCHVAHVDMEQQRVDFKLADAQQE</sequence>
<dbReference type="KEGG" id="osu:NT6N_13210"/>
<comment type="similarity">
    <text evidence="7">Belongs to the RNR ribonuclease family. RNase R subfamily.</text>
</comment>
<proteinExistence type="inferred from homology"/>
<dbReference type="InterPro" id="IPR011805">
    <property type="entry name" value="RNase_R"/>
</dbReference>
<dbReference type="NCBIfam" id="TIGR00358">
    <property type="entry name" value="3_prime_RNase"/>
    <property type="match status" value="1"/>
</dbReference>
<evidence type="ECO:0000256" key="2">
    <source>
        <dbReference type="ARBA" id="ARBA00022490"/>
    </source>
</evidence>
<dbReference type="NCBIfam" id="TIGR02063">
    <property type="entry name" value="RNase_R"/>
    <property type="match status" value="1"/>
</dbReference>
<evidence type="ECO:0000256" key="6">
    <source>
        <dbReference type="ARBA" id="ARBA00022884"/>
    </source>
</evidence>
<dbReference type="GO" id="GO:0005829">
    <property type="term" value="C:cytosol"/>
    <property type="evidence" value="ECO:0007669"/>
    <property type="project" value="TreeGrafter"/>
</dbReference>
<dbReference type="GO" id="GO:0003723">
    <property type="term" value="F:RNA binding"/>
    <property type="evidence" value="ECO:0007669"/>
    <property type="project" value="UniProtKB-UniRule"/>
</dbReference>
<dbReference type="GO" id="GO:0008859">
    <property type="term" value="F:exoribonuclease II activity"/>
    <property type="evidence" value="ECO:0007669"/>
    <property type="project" value="UniProtKB-UniRule"/>
</dbReference>
<dbReference type="PANTHER" id="PTHR23355">
    <property type="entry name" value="RIBONUCLEASE"/>
    <property type="match status" value="1"/>
</dbReference>
<feature type="region of interest" description="Disordered" evidence="8">
    <location>
        <begin position="58"/>
        <end position="96"/>
    </location>
</feature>
<dbReference type="PANTHER" id="PTHR23355:SF9">
    <property type="entry name" value="DIS3-LIKE EXONUCLEASE 2"/>
    <property type="match status" value="1"/>
</dbReference>
<evidence type="ECO:0000256" key="8">
    <source>
        <dbReference type="SAM" id="MobiDB-lite"/>
    </source>
</evidence>
<dbReference type="InterPro" id="IPR050180">
    <property type="entry name" value="RNR_Ribonuclease"/>
</dbReference>
<feature type="compositionally biased region" description="Basic and acidic residues" evidence="8">
    <location>
        <begin position="72"/>
        <end position="83"/>
    </location>
</feature>
<feature type="domain" description="RNB" evidence="9">
    <location>
        <begin position="310"/>
        <end position="641"/>
    </location>
</feature>
<dbReference type="HAMAP" id="MF_01895">
    <property type="entry name" value="RNase_R"/>
    <property type="match status" value="1"/>
</dbReference>
<dbReference type="GO" id="GO:0006402">
    <property type="term" value="P:mRNA catabolic process"/>
    <property type="evidence" value="ECO:0007669"/>
    <property type="project" value="TreeGrafter"/>
</dbReference>
<dbReference type="InterPro" id="IPR004476">
    <property type="entry name" value="RNase_II/RNase_R"/>
</dbReference>
<dbReference type="Gene3D" id="2.40.50.140">
    <property type="entry name" value="Nucleic acid-binding proteins"/>
    <property type="match status" value="1"/>
</dbReference>
<keyword evidence="6 7" id="KW-0694">RNA-binding</keyword>
<dbReference type="InterPro" id="IPR040476">
    <property type="entry name" value="CSD2"/>
</dbReference>
<comment type="catalytic activity">
    <reaction evidence="1 7">
        <text>Exonucleolytic cleavage in the 3'- to 5'-direction to yield nucleoside 5'-phosphates.</text>
        <dbReference type="EC" id="3.1.13.1"/>
    </reaction>
</comment>
<keyword evidence="4 7" id="KW-0378">Hydrolase</keyword>
<dbReference type="InterPro" id="IPR001900">
    <property type="entry name" value="RNase_II/R"/>
</dbReference>